<dbReference type="PANTHER" id="PTHR12358">
    <property type="entry name" value="SPHINGOSINE KINASE"/>
    <property type="match status" value="1"/>
</dbReference>
<evidence type="ECO:0000256" key="8">
    <source>
        <dbReference type="ARBA" id="ARBA00023264"/>
    </source>
</evidence>
<dbReference type="GO" id="GO:0008654">
    <property type="term" value="P:phospholipid biosynthetic process"/>
    <property type="evidence" value="ECO:0007669"/>
    <property type="project" value="UniProtKB-KW"/>
</dbReference>
<dbReference type="PROSITE" id="PS50146">
    <property type="entry name" value="DAGK"/>
    <property type="match status" value="1"/>
</dbReference>
<evidence type="ECO:0000313" key="12">
    <source>
        <dbReference type="Proteomes" id="UP000596145"/>
    </source>
</evidence>
<keyword evidence="7" id="KW-0594">Phospholipid biosynthesis</keyword>
<keyword evidence="3" id="KW-0808">Transferase</keyword>
<organism evidence="10 12">
    <name type="scientific">Corynebacterium glucuronolyticum</name>
    <dbReference type="NCBI Taxonomy" id="39791"/>
    <lineage>
        <taxon>Bacteria</taxon>
        <taxon>Bacillati</taxon>
        <taxon>Actinomycetota</taxon>
        <taxon>Actinomycetes</taxon>
        <taxon>Mycobacteriales</taxon>
        <taxon>Corynebacteriaceae</taxon>
        <taxon>Corynebacterium</taxon>
    </lineage>
</organism>
<keyword evidence="7" id="KW-0444">Lipid biosynthesis</keyword>
<keyword evidence="5 10" id="KW-0418">Kinase</keyword>
<dbReference type="OrthoDB" id="142078at2"/>
<sequence>MTALPDDYAPEKRTIKRVGIITNPESGNRSQEATAAAAAEFVRHGVNVTSATGLDPDSTREIASWMIRDRHIDAIVVSGGDGLIHHVLQSQAGTDVPMGIIPAGTGNDFAHHYGLPRNPVKAARLIAAGKTQHADLGIHTTAEGVREYFATITCCGFDSRVNARTNRLSWPKGTPRYVLAVLLEALNFHGYPAKITLDHKHVLEQDLFTTVAVGITSSYGGGMKISPDADHTDGLLDITVIYGMSIPQALKTFPKIFRGEFSSQDGVNTYHAKHVRVELEGAPVFSDGDFVSDPPIEVDIAPAAGLFFVP</sequence>
<evidence type="ECO:0000313" key="10">
    <source>
        <dbReference type="EMBL" id="QQB45834.1"/>
    </source>
</evidence>
<evidence type="ECO:0000256" key="2">
    <source>
        <dbReference type="ARBA" id="ARBA00005983"/>
    </source>
</evidence>
<dbReference type="SMART" id="SM00046">
    <property type="entry name" value="DAGKc"/>
    <property type="match status" value="1"/>
</dbReference>
<keyword evidence="6" id="KW-0067">ATP-binding</keyword>
<dbReference type="AlphaFoldDB" id="A0A7T4EEF1"/>
<dbReference type="RefSeq" id="WP_005396202.1">
    <property type="nucleotide sequence ID" value="NZ_CP066007.1"/>
</dbReference>
<dbReference type="Pfam" id="PF19279">
    <property type="entry name" value="YegS_C"/>
    <property type="match status" value="1"/>
</dbReference>
<evidence type="ECO:0000259" key="9">
    <source>
        <dbReference type="PROSITE" id="PS50146"/>
    </source>
</evidence>
<dbReference type="GO" id="GO:0005886">
    <property type="term" value="C:plasma membrane"/>
    <property type="evidence" value="ECO:0007669"/>
    <property type="project" value="TreeGrafter"/>
</dbReference>
<dbReference type="Gene3D" id="3.40.50.10330">
    <property type="entry name" value="Probable inorganic polyphosphate/atp-NAD kinase, domain 1"/>
    <property type="match status" value="1"/>
</dbReference>
<dbReference type="SUPFAM" id="SSF111331">
    <property type="entry name" value="NAD kinase/diacylglycerol kinase-like"/>
    <property type="match status" value="1"/>
</dbReference>
<dbReference type="InterPro" id="IPR017438">
    <property type="entry name" value="ATP-NAD_kinase_N"/>
</dbReference>
<evidence type="ECO:0000256" key="6">
    <source>
        <dbReference type="ARBA" id="ARBA00022840"/>
    </source>
</evidence>
<reference evidence="10 12" key="1">
    <citation type="submission" date="2020-12" db="EMBL/GenBank/DDBJ databases">
        <title>FDA dAtabase for Regulatory Grade micrObial Sequences (FDA-ARGOS): Supporting development and validation of Infectious Disease Dx tests.</title>
        <authorList>
            <person name="Sproer C."/>
            <person name="Gronow S."/>
            <person name="Severitt S."/>
            <person name="Schroder I."/>
            <person name="Tallon L."/>
            <person name="Sadzewicz L."/>
            <person name="Zhao X."/>
            <person name="Boylan J."/>
            <person name="Ott S."/>
            <person name="Bowen H."/>
            <person name="Vavikolanu K."/>
            <person name="Mehta A."/>
            <person name="Aluvathingal J."/>
            <person name="Nadendla S."/>
            <person name="Lowell S."/>
            <person name="Myers T."/>
            <person name="Yan Y."/>
            <person name="Sichtig H."/>
        </authorList>
    </citation>
    <scope>NUCLEOTIDE SEQUENCE [LARGE SCALE GENOMIC DNA]</scope>
    <source>
        <strain evidence="10 12">FDAARGOS_1053</strain>
        <strain evidence="11">FDAARGOS_1191</strain>
    </source>
</reference>
<dbReference type="InterPro" id="IPR001206">
    <property type="entry name" value="Diacylglycerol_kinase_cat_dom"/>
</dbReference>
<gene>
    <name evidence="10" type="ORF">I6I10_10180</name>
    <name evidence="11" type="ORF">I6J21_05955</name>
</gene>
<dbReference type="InterPro" id="IPR016064">
    <property type="entry name" value="NAD/diacylglycerol_kinase_sf"/>
</dbReference>
<keyword evidence="4" id="KW-0547">Nucleotide-binding</keyword>
<feature type="domain" description="DAGKc" evidence="9">
    <location>
        <begin position="13"/>
        <end position="143"/>
    </location>
</feature>
<dbReference type="InterPro" id="IPR045540">
    <property type="entry name" value="YegS/DAGK_C"/>
</dbReference>
<keyword evidence="7" id="KW-0443">Lipid metabolism</keyword>
<dbReference type="Gene3D" id="2.60.200.40">
    <property type="match status" value="1"/>
</dbReference>
<dbReference type="PANTHER" id="PTHR12358:SF106">
    <property type="entry name" value="LIPID KINASE YEGS"/>
    <property type="match status" value="1"/>
</dbReference>
<evidence type="ECO:0000256" key="3">
    <source>
        <dbReference type="ARBA" id="ARBA00022679"/>
    </source>
</evidence>
<protein>
    <submittedName>
        <fullName evidence="10">Diacylglycerol kinase</fullName>
    </submittedName>
</protein>
<proteinExistence type="inferred from homology"/>
<comment type="similarity">
    <text evidence="2">Belongs to the diacylglycerol/lipid kinase family.</text>
</comment>
<dbReference type="Pfam" id="PF00781">
    <property type="entry name" value="DAGK_cat"/>
    <property type="match status" value="1"/>
</dbReference>
<dbReference type="EMBL" id="CP069534">
    <property type="protein sequence ID" value="QRP71653.1"/>
    <property type="molecule type" value="Genomic_DNA"/>
</dbReference>
<dbReference type="EMBL" id="CP066007">
    <property type="protein sequence ID" value="QQB45834.1"/>
    <property type="molecule type" value="Genomic_DNA"/>
</dbReference>
<evidence type="ECO:0000313" key="11">
    <source>
        <dbReference type="EMBL" id="QRP71653.1"/>
    </source>
</evidence>
<dbReference type="Proteomes" id="UP000617681">
    <property type="component" value="Chromosome"/>
</dbReference>
<evidence type="ECO:0000256" key="1">
    <source>
        <dbReference type="ARBA" id="ARBA00001946"/>
    </source>
</evidence>
<evidence type="ECO:0000256" key="7">
    <source>
        <dbReference type="ARBA" id="ARBA00023209"/>
    </source>
</evidence>
<dbReference type="GeneID" id="92759945"/>
<evidence type="ECO:0000256" key="5">
    <source>
        <dbReference type="ARBA" id="ARBA00022777"/>
    </source>
</evidence>
<dbReference type="GO" id="GO:0005524">
    <property type="term" value="F:ATP binding"/>
    <property type="evidence" value="ECO:0007669"/>
    <property type="project" value="UniProtKB-KW"/>
</dbReference>
<comment type="cofactor">
    <cofactor evidence="1">
        <name>Mg(2+)</name>
        <dbReference type="ChEBI" id="CHEBI:18420"/>
    </cofactor>
</comment>
<dbReference type="Proteomes" id="UP000596145">
    <property type="component" value="Chromosome"/>
</dbReference>
<name>A0A7T4EEF1_9CORY</name>
<keyword evidence="8" id="KW-1208">Phospholipid metabolism</keyword>
<dbReference type="InterPro" id="IPR050187">
    <property type="entry name" value="Lipid_Phosphate_FormReg"/>
</dbReference>
<accession>A0A7T4EEF1</accession>
<dbReference type="GO" id="GO:0004143">
    <property type="term" value="F:ATP-dependent diacylglycerol kinase activity"/>
    <property type="evidence" value="ECO:0007669"/>
    <property type="project" value="TreeGrafter"/>
</dbReference>
<evidence type="ECO:0000256" key="4">
    <source>
        <dbReference type="ARBA" id="ARBA00022741"/>
    </source>
</evidence>